<feature type="region of interest" description="Disordered" evidence="1">
    <location>
        <begin position="61"/>
        <end position="87"/>
    </location>
</feature>
<evidence type="ECO:0000313" key="2">
    <source>
        <dbReference type="EMBL" id="KKK89901.1"/>
    </source>
</evidence>
<proteinExistence type="predicted"/>
<organism evidence="2">
    <name type="scientific">marine sediment metagenome</name>
    <dbReference type="NCBI Taxonomy" id="412755"/>
    <lineage>
        <taxon>unclassified sequences</taxon>
        <taxon>metagenomes</taxon>
        <taxon>ecological metagenomes</taxon>
    </lineage>
</organism>
<name>A0A0F9BZS2_9ZZZZ</name>
<sequence>MNERFESLAKAIFDHDNSGLDCPVAPWDQQCNAHKDRYRTAAMVCRLITLGPIYSMDMLPVAEPSTAPYPNPTGPNKPESVDRQAPG</sequence>
<dbReference type="EMBL" id="LAZR01049328">
    <property type="protein sequence ID" value="KKK89901.1"/>
    <property type="molecule type" value="Genomic_DNA"/>
</dbReference>
<comment type="caution">
    <text evidence="2">The sequence shown here is derived from an EMBL/GenBank/DDBJ whole genome shotgun (WGS) entry which is preliminary data.</text>
</comment>
<accession>A0A0F9BZS2</accession>
<evidence type="ECO:0000256" key="1">
    <source>
        <dbReference type="SAM" id="MobiDB-lite"/>
    </source>
</evidence>
<reference evidence="2" key="1">
    <citation type="journal article" date="2015" name="Nature">
        <title>Complex archaea that bridge the gap between prokaryotes and eukaryotes.</title>
        <authorList>
            <person name="Spang A."/>
            <person name="Saw J.H."/>
            <person name="Jorgensen S.L."/>
            <person name="Zaremba-Niedzwiedzka K."/>
            <person name="Martijn J."/>
            <person name="Lind A.E."/>
            <person name="van Eijk R."/>
            <person name="Schleper C."/>
            <person name="Guy L."/>
            <person name="Ettema T.J."/>
        </authorList>
    </citation>
    <scope>NUCLEOTIDE SEQUENCE</scope>
</reference>
<protein>
    <submittedName>
        <fullName evidence="2">Uncharacterized protein</fullName>
    </submittedName>
</protein>
<gene>
    <name evidence="2" type="ORF">LCGC14_2728450</name>
</gene>
<dbReference type="AlphaFoldDB" id="A0A0F9BZS2"/>